<dbReference type="Gene3D" id="1.10.10.10">
    <property type="entry name" value="Winged helix-like DNA-binding domain superfamily/Winged helix DNA-binding domain"/>
    <property type="match status" value="1"/>
</dbReference>
<accession>A0A2W2BXB4</accession>
<dbReference type="PANTHER" id="PTHR33164:SF43">
    <property type="entry name" value="HTH-TYPE TRANSCRIPTIONAL REPRESSOR YETL"/>
    <property type="match status" value="1"/>
</dbReference>
<gene>
    <name evidence="2" type="ORF">DN068_11600</name>
</gene>
<dbReference type="EMBL" id="QKTW01000017">
    <property type="protein sequence ID" value="PZF72503.1"/>
    <property type="molecule type" value="Genomic_DNA"/>
</dbReference>
<organism evidence="2 3">
    <name type="scientific">Taibaiella soli</name>
    <dbReference type="NCBI Taxonomy" id="1649169"/>
    <lineage>
        <taxon>Bacteria</taxon>
        <taxon>Pseudomonadati</taxon>
        <taxon>Bacteroidota</taxon>
        <taxon>Chitinophagia</taxon>
        <taxon>Chitinophagales</taxon>
        <taxon>Chitinophagaceae</taxon>
        <taxon>Taibaiella</taxon>
    </lineage>
</organism>
<evidence type="ECO:0000259" key="1">
    <source>
        <dbReference type="PROSITE" id="PS50995"/>
    </source>
</evidence>
<dbReference type="GO" id="GO:0006950">
    <property type="term" value="P:response to stress"/>
    <property type="evidence" value="ECO:0007669"/>
    <property type="project" value="TreeGrafter"/>
</dbReference>
<proteinExistence type="predicted"/>
<protein>
    <submittedName>
        <fullName evidence="2">MarR family transcriptional regulator</fullName>
    </submittedName>
</protein>
<dbReference type="InterPro" id="IPR000835">
    <property type="entry name" value="HTH_MarR-typ"/>
</dbReference>
<name>A0A2W2BXB4_9BACT</name>
<dbReference type="PROSITE" id="PS50995">
    <property type="entry name" value="HTH_MARR_2"/>
    <property type="match status" value="1"/>
</dbReference>
<dbReference type="InterPro" id="IPR039422">
    <property type="entry name" value="MarR/SlyA-like"/>
</dbReference>
<feature type="domain" description="HTH marR-type" evidence="1">
    <location>
        <begin position="5"/>
        <end position="138"/>
    </location>
</feature>
<evidence type="ECO:0000313" key="2">
    <source>
        <dbReference type="EMBL" id="PZF72503.1"/>
    </source>
</evidence>
<dbReference type="InterPro" id="IPR036388">
    <property type="entry name" value="WH-like_DNA-bd_sf"/>
</dbReference>
<dbReference type="AlphaFoldDB" id="A0A2W2BXB4"/>
<keyword evidence="3" id="KW-1185">Reference proteome</keyword>
<dbReference type="OrthoDB" id="5295456at2"/>
<dbReference type="Proteomes" id="UP000248745">
    <property type="component" value="Unassembled WGS sequence"/>
</dbReference>
<dbReference type="PANTHER" id="PTHR33164">
    <property type="entry name" value="TRANSCRIPTIONAL REGULATOR, MARR FAMILY"/>
    <property type="match status" value="1"/>
</dbReference>
<comment type="caution">
    <text evidence="2">The sequence shown here is derived from an EMBL/GenBank/DDBJ whole genome shotgun (WGS) entry which is preliminary data.</text>
</comment>
<dbReference type="InterPro" id="IPR036390">
    <property type="entry name" value="WH_DNA-bd_sf"/>
</dbReference>
<evidence type="ECO:0000313" key="3">
    <source>
        <dbReference type="Proteomes" id="UP000248745"/>
    </source>
</evidence>
<sequence>MSIVANNSLKLLLNLAKAQVIISRKFDRLSTHGIGFSDFALLYLLYQTPAGKLRRIDLAEQTGLTASAVTRMLAPLEKIGLVARESHARDARVTYAVLTETGKTLFEDALVTANATARDIISNDNAKSLKPLTDILVG</sequence>
<dbReference type="Pfam" id="PF01047">
    <property type="entry name" value="MarR"/>
    <property type="match status" value="1"/>
</dbReference>
<dbReference type="SMART" id="SM00347">
    <property type="entry name" value="HTH_MARR"/>
    <property type="match status" value="1"/>
</dbReference>
<reference evidence="2 3" key="1">
    <citation type="submission" date="2018-06" db="EMBL/GenBank/DDBJ databases">
        <title>Mucibacter soli gen. nov., sp. nov., a new member of the family Chitinophagaceae producing mucin.</title>
        <authorList>
            <person name="Kim M.-K."/>
            <person name="Park S."/>
            <person name="Kim T.-S."/>
            <person name="Joung Y."/>
            <person name="Han J.-H."/>
            <person name="Kim S.B."/>
        </authorList>
    </citation>
    <scope>NUCLEOTIDE SEQUENCE [LARGE SCALE GENOMIC DNA]</scope>
    <source>
        <strain evidence="2 3">R1-15</strain>
    </source>
</reference>
<dbReference type="GO" id="GO:0003700">
    <property type="term" value="F:DNA-binding transcription factor activity"/>
    <property type="evidence" value="ECO:0007669"/>
    <property type="project" value="InterPro"/>
</dbReference>
<dbReference type="SUPFAM" id="SSF46785">
    <property type="entry name" value="Winged helix' DNA-binding domain"/>
    <property type="match status" value="1"/>
</dbReference>